<dbReference type="PANTHER" id="PTHR30619:SF1">
    <property type="entry name" value="RECOMBINATION PROTEIN 2"/>
    <property type="match status" value="1"/>
</dbReference>
<feature type="chain" id="PRO_5047078135" evidence="7">
    <location>
        <begin position="23"/>
        <end position="800"/>
    </location>
</feature>
<dbReference type="EMBL" id="CP141615">
    <property type="protein sequence ID" value="WRP18238.1"/>
    <property type="molecule type" value="Genomic_DNA"/>
</dbReference>
<feature type="transmembrane region" description="Helical" evidence="6">
    <location>
        <begin position="349"/>
        <end position="369"/>
    </location>
</feature>
<comment type="subcellular location">
    <subcellularLocation>
        <location evidence="1">Cell membrane</location>
        <topology evidence="1">Multi-pass membrane protein</topology>
    </subcellularLocation>
</comment>
<evidence type="ECO:0000256" key="4">
    <source>
        <dbReference type="ARBA" id="ARBA00022989"/>
    </source>
</evidence>
<feature type="domain" description="DUF4131" evidence="9">
    <location>
        <begin position="102"/>
        <end position="245"/>
    </location>
</feature>
<feature type="domain" description="ComEC/Rec2-related protein" evidence="8">
    <location>
        <begin position="295"/>
        <end position="570"/>
    </location>
</feature>
<dbReference type="Pfam" id="PF03772">
    <property type="entry name" value="Competence"/>
    <property type="match status" value="1"/>
</dbReference>
<sequence length="800" mass="83242">MAGLLSKAGAVAWAFALGSAVAATADPGQAEVVAWACAAYGAALAGSAAARAWGRVRASMDVGGTKRPWRQARVWPPAPSAIPGRLVREKSGRSRGAWPGGTHPARWKAVGSALVAGLLVGTWQMDRWQQAVAPFEPGQVAWVQGTVVAVETAWYTPVLILGAGRWCDEGVPEGPGSCRWRPLPAAVRVRLPAGDSLARAIARGDAIGARGLVSVPDEAPFPGAFSPRQYWRARGVALELRVKDRRRWYARPRERHLPAATRIAVWAGERSDALQRRLTERFGASPAAAWMRAIALGQREALTGQQRESLQASGLAHLLSVSGVHVSLLAGPVLLFFRRAAGARRLPVRAGVAAVAIASGWAYALLTGLEAPAVRSTLMQSLAGAAWVIGGRLRLLDSLGYAAGLQLLMGGPWQAADQGFLMSYAATAGIGLWAQAGLDAPVRRLDGRLRAPLRAFQEMGVRLSRSAAVSVAAWASVAPLVALFIGRVSAVGAWTSIPAAPLSGALIWATLAGLVVPAPLVGPVERVASVAASGLEWLAWQGQALEGAWASHPGPWAWAVAAAAVWGALVGRLQRERGRSPTPVPAWAAGAACLAALAWPWGWSQGGAVVAAGRAGTHGWFMAARGGDGSVWTAVRVSRPEDLDAALKKLRPVVGRFGRGRADVLVSVAREGEEEPPEQPFPSAQAPAAQAASVRVRLKGAALYVAGVPESPESAPVGGIAVRGSRLDVAGDGQAPAPSRGAARNALRLALAGAAPLYLDLERGCVRWEGGTADRAAGEACALDGPFQAVGSESGWELER</sequence>
<evidence type="ECO:0000256" key="2">
    <source>
        <dbReference type="ARBA" id="ARBA00022475"/>
    </source>
</evidence>
<evidence type="ECO:0000256" key="6">
    <source>
        <dbReference type="SAM" id="Phobius"/>
    </source>
</evidence>
<evidence type="ECO:0000259" key="8">
    <source>
        <dbReference type="Pfam" id="PF03772"/>
    </source>
</evidence>
<keyword evidence="2" id="KW-1003">Cell membrane</keyword>
<dbReference type="PANTHER" id="PTHR30619">
    <property type="entry name" value="DNA INTERNALIZATION/COMPETENCE PROTEIN COMEC/REC2"/>
    <property type="match status" value="1"/>
</dbReference>
<dbReference type="NCBIfam" id="TIGR00360">
    <property type="entry name" value="ComEC_N-term"/>
    <property type="match status" value="1"/>
</dbReference>
<dbReference type="InterPro" id="IPR025405">
    <property type="entry name" value="DUF4131"/>
</dbReference>
<evidence type="ECO:0000256" key="7">
    <source>
        <dbReference type="SAM" id="SignalP"/>
    </source>
</evidence>
<dbReference type="InterPro" id="IPR004477">
    <property type="entry name" value="ComEC_N"/>
</dbReference>
<proteinExistence type="predicted"/>
<dbReference type="Proteomes" id="UP001332192">
    <property type="component" value="Chromosome"/>
</dbReference>
<keyword evidence="11" id="KW-1185">Reference proteome</keyword>
<feature type="transmembrane region" description="Helical" evidence="6">
    <location>
        <begin position="421"/>
        <end position="442"/>
    </location>
</feature>
<feature type="transmembrane region" description="Helical" evidence="6">
    <location>
        <begin position="463"/>
        <end position="485"/>
    </location>
</feature>
<evidence type="ECO:0000256" key="1">
    <source>
        <dbReference type="ARBA" id="ARBA00004651"/>
    </source>
</evidence>
<organism evidence="10 11">
    <name type="scientific">Carboxydichorda subterranea</name>
    <dbReference type="NCBI Taxonomy" id="3109565"/>
    <lineage>
        <taxon>Bacteria</taxon>
        <taxon>Bacillati</taxon>
        <taxon>Bacillota</taxon>
        <taxon>Limnochordia</taxon>
        <taxon>Limnochordales</taxon>
        <taxon>Geochordaceae</taxon>
        <taxon>Carboxydichorda</taxon>
    </lineage>
</organism>
<evidence type="ECO:0000313" key="10">
    <source>
        <dbReference type="EMBL" id="WRP18238.1"/>
    </source>
</evidence>
<accession>A0ABZ1C1S4</accession>
<reference evidence="10 11" key="1">
    <citation type="journal article" date="2024" name="Front. Microbiol.">
        <title>Novel thermophilic genera Geochorda gen. nov. and Carboxydochorda gen. nov. from the deep terrestrial subsurface reveal the ecophysiological diversity in the class Limnochordia.</title>
        <authorList>
            <person name="Karnachuk O.V."/>
            <person name="Lukina A.P."/>
            <person name="Avakyan M.R."/>
            <person name="Kadnikov V.V."/>
            <person name="Begmatov S."/>
            <person name="Beletsky A.V."/>
            <person name="Vlasova K.G."/>
            <person name="Novikov A.A."/>
            <person name="Shcherbakova V.A."/>
            <person name="Mardanov A.V."/>
            <person name="Ravin N.V."/>
        </authorList>
    </citation>
    <scope>NUCLEOTIDE SEQUENCE [LARGE SCALE GENOMIC DNA]</scope>
    <source>
        <strain evidence="10 11">L945</strain>
    </source>
</reference>
<feature type="transmembrane region" description="Helical" evidence="6">
    <location>
        <begin position="585"/>
        <end position="603"/>
    </location>
</feature>
<evidence type="ECO:0000256" key="5">
    <source>
        <dbReference type="ARBA" id="ARBA00023136"/>
    </source>
</evidence>
<feature type="signal peptide" evidence="7">
    <location>
        <begin position="1"/>
        <end position="22"/>
    </location>
</feature>
<dbReference type="Pfam" id="PF13567">
    <property type="entry name" value="DUF4131"/>
    <property type="match status" value="1"/>
</dbReference>
<evidence type="ECO:0000256" key="3">
    <source>
        <dbReference type="ARBA" id="ARBA00022692"/>
    </source>
</evidence>
<keyword evidence="3 6" id="KW-0812">Transmembrane</keyword>
<dbReference type="InterPro" id="IPR052159">
    <property type="entry name" value="Competence_DNA_uptake"/>
</dbReference>
<name>A0ABZ1C1S4_9FIRM</name>
<keyword evidence="4 6" id="KW-1133">Transmembrane helix</keyword>
<evidence type="ECO:0000259" key="9">
    <source>
        <dbReference type="Pfam" id="PF13567"/>
    </source>
</evidence>
<gene>
    <name evidence="10" type="ORF">U7230_04325</name>
</gene>
<dbReference type="RefSeq" id="WP_324717509.1">
    <property type="nucleotide sequence ID" value="NZ_CP141615.1"/>
</dbReference>
<feature type="transmembrane region" description="Helical" evidence="6">
    <location>
        <begin position="315"/>
        <end position="337"/>
    </location>
</feature>
<keyword evidence="7" id="KW-0732">Signal</keyword>
<evidence type="ECO:0000313" key="11">
    <source>
        <dbReference type="Proteomes" id="UP001332192"/>
    </source>
</evidence>
<keyword evidence="5 6" id="KW-0472">Membrane</keyword>
<protein>
    <submittedName>
        <fullName evidence="10">ComEC/Rec2 family competence protein</fullName>
    </submittedName>
</protein>